<reference evidence="2 3" key="1">
    <citation type="submission" date="2023-09" db="EMBL/GenBank/DDBJ databases">
        <title>Microbial mechanism of fulvic acid promoting antimony reduction mineralization in rice fields.</title>
        <authorList>
            <person name="Chen G."/>
            <person name="Lan J."/>
        </authorList>
    </citation>
    <scope>NUCLEOTIDE SEQUENCE [LARGE SCALE GENOMIC DNA]</scope>
    <source>
        <strain evidence="2 3">PS1</strain>
    </source>
</reference>
<dbReference type="Proteomes" id="UP001303324">
    <property type="component" value="Chromosome"/>
</dbReference>
<dbReference type="PROSITE" id="PS51186">
    <property type="entry name" value="GNAT"/>
    <property type="match status" value="1"/>
</dbReference>
<keyword evidence="2" id="KW-0808">Transferase</keyword>
<keyword evidence="2" id="KW-0012">Acyltransferase</keyword>
<proteinExistence type="predicted"/>
<dbReference type="EMBL" id="CP134494">
    <property type="protein sequence ID" value="WNF24879.1"/>
    <property type="molecule type" value="Genomic_DNA"/>
</dbReference>
<dbReference type="Gene3D" id="3.40.630.30">
    <property type="match status" value="1"/>
</dbReference>
<organism evidence="2 3">
    <name type="scientific">Mesobacillus jeotgali</name>
    <dbReference type="NCBI Taxonomy" id="129985"/>
    <lineage>
        <taxon>Bacteria</taxon>
        <taxon>Bacillati</taxon>
        <taxon>Bacillota</taxon>
        <taxon>Bacilli</taxon>
        <taxon>Bacillales</taxon>
        <taxon>Bacillaceae</taxon>
        <taxon>Mesobacillus</taxon>
    </lineage>
</organism>
<evidence type="ECO:0000313" key="3">
    <source>
        <dbReference type="Proteomes" id="UP001303324"/>
    </source>
</evidence>
<dbReference type="GO" id="GO:0016746">
    <property type="term" value="F:acyltransferase activity"/>
    <property type="evidence" value="ECO:0007669"/>
    <property type="project" value="UniProtKB-KW"/>
</dbReference>
<dbReference type="PANTHER" id="PTHR43792">
    <property type="entry name" value="GNAT FAMILY, PUTATIVE (AFU_ORTHOLOGUE AFUA_3G00765)-RELATED-RELATED"/>
    <property type="match status" value="1"/>
</dbReference>
<evidence type="ECO:0000259" key="1">
    <source>
        <dbReference type="PROSITE" id="PS51186"/>
    </source>
</evidence>
<dbReference type="RefSeq" id="WP_311075896.1">
    <property type="nucleotide sequence ID" value="NZ_CP134494.1"/>
</dbReference>
<dbReference type="InterPro" id="IPR016181">
    <property type="entry name" value="Acyl_CoA_acyltransferase"/>
</dbReference>
<dbReference type="InterPro" id="IPR051531">
    <property type="entry name" value="N-acetyltransferase"/>
</dbReference>
<evidence type="ECO:0000313" key="2">
    <source>
        <dbReference type="EMBL" id="WNF24879.1"/>
    </source>
</evidence>
<protein>
    <submittedName>
        <fullName evidence="2">GNAT family N-acetyltransferase</fullName>
        <ecNumber evidence="2">2.3.1.-</ecNumber>
    </submittedName>
</protein>
<accession>A0ABY9VLN5</accession>
<dbReference type="EC" id="2.3.1.-" evidence="2"/>
<sequence length="192" mass="22439">MTGIAAVETERLVLRELSEDDFEDIHEFKSDLQVVKYLTWGPNSREQTLHSLRKQIAFQNEENRQIYVLAVELKCTKKVIGNALFMVRDPDFKTAEIGYFINSNYWKKGYGIEIVNGLLYLGFNIFDVHRIYAICDVENAGSVKLLKKIGFRQEGHFIKNLKVKGQWRNNYLFAMLSEEFINRTENVVFKSK</sequence>
<dbReference type="InterPro" id="IPR000182">
    <property type="entry name" value="GNAT_dom"/>
</dbReference>
<name>A0ABY9VLN5_9BACI</name>
<dbReference type="SUPFAM" id="SSF55729">
    <property type="entry name" value="Acyl-CoA N-acyltransferases (Nat)"/>
    <property type="match status" value="1"/>
</dbReference>
<gene>
    <name evidence="2" type="ORF">RH061_10505</name>
</gene>
<feature type="domain" description="N-acetyltransferase" evidence="1">
    <location>
        <begin position="12"/>
        <end position="178"/>
    </location>
</feature>
<dbReference type="Pfam" id="PF13302">
    <property type="entry name" value="Acetyltransf_3"/>
    <property type="match status" value="1"/>
</dbReference>
<dbReference type="PANTHER" id="PTHR43792:SF1">
    <property type="entry name" value="N-ACETYLTRANSFERASE DOMAIN-CONTAINING PROTEIN"/>
    <property type="match status" value="1"/>
</dbReference>
<keyword evidence="3" id="KW-1185">Reference proteome</keyword>